<dbReference type="Proteomes" id="UP000070089">
    <property type="component" value="Unassembled WGS sequence"/>
</dbReference>
<evidence type="ECO:0000313" key="3">
    <source>
        <dbReference type="EMBL" id="KWX12682.1"/>
    </source>
</evidence>
<reference evidence="3 4" key="1">
    <citation type="journal article" date="2015" name="Mol. Biochem. Parasitol.">
        <title>Identification of polymorphic genes for use in assemblage B genotyping assays through comparative genomics of multiple assemblage B Giardia duodenalis isolates.</title>
        <authorList>
            <person name="Wielinga C."/>
            <person name="Thompson R.C."/>
            <person name="Monis P."/>
            <person name="Ryan U."/>
        </authorList>
    </citation>
    <scope>NUCLEOTIDE SEQUENCE [LARGE SCALE GENOMIC DNA]</scope>
    <source>
        <strain evidence="3 4">BAH15c1</strain>
    </source>
</reference>
<evidence type="ECO:0000256" key="1">
    <source>
        <dbReference type="SAM" id="Coils"/>
    </source>
</evidence>
<feature type="region of interest" description="Disordered" evidence="2">
    <location>
        <begin position="684"/>
        <end position="705"/>
    </location>
</feature>
<comment type="caution">
    <text evidence="3">The sequence shown here is derived from an EMBL/GenBank/DDBJ whole genome shotgun (WGS) entry which is preliminary data.</text>
</comment>
<feature type="coiled-coil region" evidence="1">
    <location>
        <begin position="414"/>
        <end position="519"/>
    </location>
</feature>
<protein>
    <submittedName>
        <fullName evidence="3">Uncharacterized protein</fullName>
    </submittedName>
</protein>
<dbReference type="EMBL" id="JXTI01000105">
    <property type="protein sequence ID" value="KWX12682.1"/>
    <property type="molecule type" value="Genomic_DNA"/>
</dbReference>
<proteinExistence type="predicted"/>
<dbReference type="AlphaFoldDB" id="A0A132NSI7"/>
<feature type="compositionally biased region" description="Basic and acidic residues" evidence="2">
    <location>
        <begin position="689"/>
        <end position="705"/>
    </location>
</feature>
<evidence type="ECO:0000256" key="2">
    <source>
        <dbReference type="SAM" id="MobiDB-lite"/>
    </source>
</evidence>
<keyword evidence="1" id="KW-0175">Coiled coil</keyword>
<name>A0A132NSI7_GIAIN</name>
<gene>
    <name evidence="3" type="ORF">QR46_3349</name>
</gene>
<sequence>MHLQCMRPGNSLYQERLRHPSLNETVLPQGAHMRWPTTCFWQPGDKCSTVSANPFYSSLQPRIADIHMKRQQMEHSQPAPTGVSRPSEIMCDNELLFSDDRDNSTQLSSFGNAFSLHSIKAYSGPLSFSFLRSIMGNSYQQRYLQLIRSLSMSSPRYSDIDSLVIMPLTVFDPFRDAQSISTVSQRIPRPIVCRGLLIDAVRLLIHNTPDVVTLYDLEQSARWFVATAPRSIWFSDQNGLEVSIRICQEASKCRYAHSAPIGFLYSYFKASNLPLDTNLERETSLVISTGHLKLGLELYLLIYKYYLIRKTIVFASAHSLNAELQSFTIRTNTRRIYSQLHSVSADIQALRARKTVFQNFRESFPVAATRMNQLVQCLKMALNDASMKILRHQKKHDKNREYWRAKSVELEQTTMQQRKMQQSLQQEIQRLEQQVRSSNLARARASKGAEKIQSSVDKLRSKAAAKEAELGRLNAQLKELNQKLTDKKWQINEAQTAHKRELETNLSAMRKEFNRLDVLLSATFSENKPAELHSIMTNMQSYVSRITKIRDLNSALPELGSLGDKVLAIHTHGGAQLISNSITAMQRIEYKVPSKFLSIVTATGISISQRSTLLKELGVFLSQKQSHLMAYCTATTKQYTAAFTEHGNKSSCTLQSNPDVSVVITSASIQPKLCFQRHSYDMTVQDSSGDDKEIEPSASTPKKEEPLSLLGASIPWTLLRYRYSSSWTLEQNILQYLRQTCTLENRIANFHHHRDSSKGPNFAKSISKKSDEYCKKPGIADSNTLME</sequence>
<dbReference type="OrthoDB" id="10259474at2759"/>
<accession>A0A132NSI7</accession>
<evidence type="ECO:0000313" key="4">
    <source>
        <dbReference type="Proteomes" id="UP000070089"/>
    </source>
</evidence>
<dbReference type="VEuPathDB" id="GiardiaDB:QR46_3349"/>
<organism evidence="3 4">
    <name type="scientific">Giardia duodenalis assemblage B</name>
    <dbReference type="NCBI Taxonomy" id="1394984"/>
    <lineage>
        <taxon>Eukaryota</taxon>
        <taxon>Metamonada</taxon>
        <taxon>Diplomonadida</taxon>
        <taxon>Hexamitidae</taxon>
        <taxon>Giardiinae</taxon>
        <taxon>Giardia</taxon>
    </lineage>
</organism>